<keyword evidence="2" id="KW-1185">Reference proteome</keyword>
<comment type="caution">
    <text evidence="1">The sequence shown here is derived from an EMBL/GenBank/DDBJ whole genome shotgun (WGS) entry which is preliminary data.</text>
</comment>
<reference evidence="1 2" key="1">
    <citation type="journal article" date="2019" name="Philos. Trans. R. Soc. Lond., B, Biol. Sci.">
        <title>Ant behaviour and brain gene expression of defending hosts depend on the ecological success of the intruding social parasite.</title>
        <authorList>
            <person name="Kaur R."/>
            <person name="Stoldt M."/>
            <person name="Jongepier E."/>
            <person name="Feldmeyer B."/>
            <person name="Menzel F."/>
            <person name="Bornberg-Bauer E."/>
            <person name="Foitzik S."/>
        </authorList>
    </citation>
    <scope>NUCLEOTIDE SEQUENCE [LARGE SCALE GENOMIC DNA]</scope>
    <source>
        <tissue evidence="1">Whole body</tissue>
    </source>
</reference>
<name>A0A4S2J9I0_9HYME</name>
<dbReference type="AlphaFoldDB" id="A0A4S2J9I0"/>
<gene>
    <name evidence="1" type="ORF">DBV15_12284</name>
</gene>
<evidence type="ECO:0000313" key="2">
    <source>
        <dbReference type="Proteomes" id="UP000310200"/>
    </source>
</evidence>
<accession>A0A4S2J9I0</accession>
<dbReference type="Proteomes" id="UP000310200">
    <property type="component" value="Unassembled WGS sequence"/>
</dbReference>
<evidence type="ECO:0000313" key="1">
    <source>
        <dbReference type="EMBL" id="TGZ31941.1"/>
    </source>
</evidence>
<protein>
    <submittedName>
        <fullName evidence="1">Uncharacterized protein</fullName>
    </submittedName>
</protein>
<sequence length="140" mass="15764">ILSRFSDESNDQPVFFFFKPIALNCHRRGRPATLVVFSLNGSPCGRTAAAVSQLVHSPAEQCRRGAMRCTTRQIYTLRAATSCRQVHGSATSPVEKHRRPGLGPARLERWSVARRRRYYIPVSQRHEIIIIIIIVIVVGV</sequence>
<proteinExistence type="predicted"/>
<organism evidence="1 2">
    <name type="scientific">Temnothorax longispinosus</name>
    <dbReference type="NCBI Taxonomy" id="300112"/>
    <lineage>
        <taxon>Eukaryota</taxon>
        <taxon>Metazoa</taxon>
        <taxon>Ecdysozoa</taxon>
        <taxon>Arthropoda</taxon>
        <taxon>Hexapoda</taxon>
        <taxon>Insecta</taxon>
        <taxon>Pterygota</taxon>
        <taxon>Neoptera</taxon>
        <taxon>Endopterygota</taxon>
        <taxon>Hymenoptera</taxon>
        <taxon>Apocrita</taxon>
        <taxon>Aculeata</taxon>
        <taxon>Formicoidea</taxon>
        <taxon>Formicidae</taxon>
        <taxon>Myrmicinae</taxon>
        <taxon>Temnothorax</taxon>
    </lineage>
</organism>
<feature type="non-terminal residue" evidence="1">
    <location>
        <position position="1"/>
    </location>
</feature>
<dbReference type="EMBL" id="QBLH01003979">
    <property type="protein sequence ID" value="TGZ31941.1"/>
    <property type="molecule type" value="Genomic_DNA"/>
</dbReference>